<proteinExistence type="predicted"/>
<accession>A0A9X2MA08</accession>
<organism evidence="1 2">
    <name type="scientific">Terrisporobacter muris</name>
    <dbReference type="NCBI Taxonomy" id="2963284"/>
    <lineage>
        <taxon>Bacteria</taxon>
        <taxon>Bacillati</taxon>
        <taxon>Bacillota</taxon>
        <taxon>Clostridia</taxon>
        <taxon>Peptostreptococcales</taxon>
        <taxon>Peptostreptococcaceae</taxon>
        <taxon>Terrisporobacter</taxon>
    </lineage>
</organism>
<dbReference type="Proteomes" id="UP001140817">
    <property type="component" value="Unassembled WGS sequence"/>
</dbReference>
<evidence type="ECO:0000313" key="1">
    <source>
        <dbReference type="EMBL" id="MCR1822356.1"/>
    </source>
</evidence>
<sequence length="411" mass="49069">MKQKILDEITDYYLNSKDFNGLSLRNLNTKDVNLLEELIDEESIEVLSCRFVINPHIRMYNLNVSREEQKKELKDNINFCVLYPSKKYLYTLNLSNHKPFTEMLMKGSNHLDLIFFKMDILESYFQDPRYHIFFGDYRGTIVTRDKYTSPDNCDDVEYIKDFGIAYSKSENRERCIGVFIGDLSDLSLYDQMKWKKYMLSNQENYYINSSFYKNTILGQWTDKISVYDAILDEMKLINKLCDNMKLPKLFKIEFSSESYEERPDYYRMMFLPTLKNYHDFVMVLEKMFVDNINVDTFKVKGVGLKTVNPYDKKGKKASIRMFSEWLDLNIINGDMKPIIQVLKDIRKERQLPAHKIIENEYSKEFYKKQDELIKKVYRSMTCIRALLSNHPVNRSIKIPSHLKEQEHIVLY</sequence>
<dbReference type="EMBL" id="JANKBY010000050">
    <property type="protein sequence ID" value="MCR1822356.1"/>
    <property type="molecule type" value="Genomic_DNA"/>
</dbReference>
<name>A0A9X2MA08_9FIRM</name>
<dbReference type="AlphaFoldDB" id="A0A9X2MA08"/>
<protein>
    <submittedName>
        <fullName evidence="1">AAA family ATPase</fullName>
    </submittedName>
</protein>
<gene>
    <name evidence="1" type="ORF">NSA58_06100</name>
</gene>
<keyword evidence="2" id="KW-1185">Reference proteome</keyword>
<evidence type="ECO:0000313" key="2">
    <source>
        <dbReference type="Proteomes" id="UP001140817"/>
    </source>
</evidence>
<comment type="caution">
    <text evidence="1">The sequence shown here is derived from an EMBL/GenBank/DDBJ whole genome shotgun (WGS) entry which is preliminary data.</text>
</comment>
<reference evidence="1" key="1">
    <citation type="submission" date="2022-07" db="EMBL/GenBank/DDBJ databases">
        <title>Enhanced cultured diversity of the mouse gut microbiota enables custom-made synthetic communities.</title>
        <authorList>
            <person name="Afrizal A."/>
        </authorList>
    </citation>
    <scope>NUCLEOTIDE SEQUENCE</scope>
    <source>
        <strain evidence="1">DSM 29186</strain>
    </source>
</reference>
<dbReference type="RefSeq" id="WP_147516130.1">
    <property type="nucleotide sequence ID" value="NZ_JANKBY010000050.1"/>
</dbReference>